<keyword evidence="4" id="KW-1015">Disulfide bond</keyword>
<dbReference type="InterPro" id="IPR001254">
    <property type="entry name" value="Trypsin_dom"/>
</dbReference>
<dbReference type="FunFam" id="2.40.10.10:FF:000003">
    <property type="entry name" value="Transmembrane serine protease 3"/>
    <property type="match status" value="1"/>
</dbReference>
<dbReference type="PANTHER" id="PTHR47331:SF1">
    <property type="entry name" value="GAG-LIKE PROTEIN"/>
    <property type="match status" value="1"/>
</dbReference>
<dbReference type="InterPro" id="IPR043504">
    <property type="entry name" value="Peptidase_S1_PA_chymotrypsin"/>
</dbReference>
<evidence type="ECO:0000256" key="2">
    <source>
        <dbReference type="ARBA" id="ARBA00022801"/>
    </source>
</evidence>
<dbReference type="AlphaFoldDB" id="A0A2B4SII3"/>
<dbReference type="InterPro" id="IPR033116">
    <property type="entry name" value="TRYPSIN_SER"/>
</dbReference>
<dbReference type="InterPro" id="IPR036397">
    <property type="entry name" value="RNaseH_sf"/>
</dbReference>
<dbReference type="GO" id="GO:0006259">
    <property type="term" value="P:DNA metabolic process"/>
    <property type="evidence" value="ECO:0007669"/>
    <property type="project" value="UniProtKB-ARBA"/>
</dbReference>
<dbReference type="OrthoDB" id="5987491at2759"/>
<comment type="caution">
    <text evidence="10">The sequence shown here is derived from an EMBL/GenBank/DDBJ whole genome shotgun (WGS) entry which is preliminary data.</text>
</comment>
<keyword evidence="8" id="KW-0732">Signal</keyword>
<dbReference type="Gene3D" id="3.30.420.10">
    <property type="entry name" value="Ribonuclease H-like superfamily/Ribonuclease H"/>
    <property type="match status" value="1"/>
</dbReference>
<dbReference type="Pfam" id="PF17921">
    <property type="entry name" value="Integrase_H2C2"/>
    <property type="match status" value="1"/>
</dbReference>
<feature type="coiled-coil region" evidence="6">
    <location>
        <begin position="449"/>
        <end position="493"/>
    </location>
</feature>
<dbReference type="GO" id="GO:0006508">
    <property type="term" value="P:proteolysis"/>
    <property type="evidence" value="ECO:0007669"/>
    <property type="project" value="UniProtKB-KW"/>
</dbReference>
<keyword evidence="6" id="KW-0175">Coiled coil</keyword>
<dbReference type="Gene3D" id="1.10.340.70">
    <property type="match status" value="1"/>
</dbReference>
<protein>
    <submittedName>
        <fullName evidence="10">Chymotrypsinogen B</fullName>
    </submittedName>
</protein>
<name>A0A2B4SII3_STYPI</name>
<dbReference type="InterPro" id="IPR018114">
    <property type="entry name" value="TRYPSIN_HIS"/>
</dbReference>
<dbReference type="STRING" id="50429.A0A2B4SII3"/>
<dbReference type="GO" id="GO:0003676">
    <property type="term" value="F:nucleic acid binding"/>
    <property type="evidence" value="ECO:0007669"/>
    <property type="project" value="InterPro"/>
</dbReference>
<feature type="compositionally biased region" description="Basic and acidic residues" evidence="7">
    <location>
        <begin position="510"/>
        <end position="523"/>
    </location>
</feature>
<feature type="chain" id="PRO_5012586503" evidence="8">
    <location>
        <begin position="20"/>
        <end position="1254"/>
    </location>
</feature>
<dbReference type="InterPro" id="IPR001314">
    <property type="entry name" value="Peptidase_S1A"/>
</dbReference>
<evidence type="ECO:0000256" key="8">
    <source>
        <dbReference type="SAM" id="SignalP"/>
    </source>
</evidence>
<dbReference type="Proteomes" id="UP000225706">
    <property type="component" value="Unassembled WGS sequence"/>
</dbReference>
<dbReference type="Gene3D" id="2.40.10.10">
    <property type="entry name" value="Trypsin-like serine proteases"/>
    <property type="match status" value="2"/>
</dbReference>
<dbReference type="InterPro" id="IPR009003">
    <property type="entry name" value="Peptidase_S1_PA"/>
</dbReference>
<organism evidence="10 11">
    <name type="scientific">Stylophora pistillata</name>
    <name type="common">Smooth cauliflower coral</name>
    <dbReference type="NCBI Taxonomy" id="50429"/>
    <lineage>
        <taxon>Eukaryota</taxon>
        <taxon>Metazoa</taxon>
        <taxon>Cnidaria</taxon>
        <taxon>Anthozoa</taxon>
        <taxon>Hexacorallia</taxon>
        <taxon>Scleractinia</taxon>
        <taxon>Astrocoeniina</taxon>
        <taxon>Pocilloporidae</taxon>
        <taxon>Stylophora</taxon>
    </lineage>
</organism>
<evidence type="ECO:0000313" key="11">
    <source>
        <dbReference type="Proteomes" id="UP000225706"/>
    </source>
</evidence>
<proteinExistence type="predicted"/>
<reference evidence="11" key="1">
    <citation type="journal article" date="2017" name="bioRxiv">
        <title>Comparative analysis of the genomes of Stylophora pistillata and Acropora digitifera provides evidence for extensive differences between species of corals.</title>
        <authorList>
            <person name="Voolstra C.R."/>
            <person name="Li Y."/>
            <person name="Liew Y.J."/>
            <person name="Baumgarten S."/>
            <person name="Zoccola D."/>
            <person name="Flot J.-F."/>
            <person name="Tambutte S."/>
            <person name="Allemand D."/>
            <person name="Aranda M."/>
        </authorList>
    </citation>
    <scope>NUCLEOTIDE SEQUENCE [LARGE SCALE GENOMIC DNA]</scope>
</reference>
<evidence type="ECO:0000256" key="3">
    <source>
        <dbReference type="ARBA" id="ARBA00022825"/>
    </source>
</evidence>
<dbReference type="EMBL" id="LSMT01000062">
    <property type="protein sequence ID" value="PFX29691.1"/>
    <property type="molecule type" value="Genomic_DNA"/>
</dbReference>
<gene>
    <name evidence="10" type="ORF">AWC38_SpisGene5577</name>
</gene>
<dbReference type="PROSITE" id="PS50240">
    <property type="entry name" value="TRYPSIN_DOM"/>
    <property type="match status" value="1"/>
</dbReference>
<dbReference type="GO" id="GO:0004252">
    <property type="term" value="F:serine-type endopeptidase activity"/>
    <property type="evidence" value="ECO:0007669"/>
    <property type="project" value="InterPro"/>
</dbReference>
<dbReference type="PRINTS" id="PR00722">
    <property type="entry name" value="CHYMOTRYPSIN"/>
</dbReference>
<evidence type="ECO:0000256" key="5">
    <source>
        <dbReference type="RuleBase" id="RU363034"/>
    </source>
</evidence>
<keyword evidence="2 5" id="KW-0378">Hydrolase</keyword>
<dbReference type="InterPro" id="IPR043502">
    <property type="entry name" value="DNA/RNA_pol_sf"/>
</dbReference>
<dbReference type="InterPro" id="IPR008042">
    <property type="entry name" value="Retrotrans_Pao"/>
</dbReference>
<dbReference type="Pfam" id="PF05380">
    <property type="entry name" value="Peptidase_A17"/>
    <property type="match status" value="1"/>
</dbReference>
<evidence type="ECO:0000313" key="10">
    <source>
        <dbReference type="EMBL" id="PFX29691.1"/>
    </source>
</evidence>
<evidence type="ECO:0000256" key="6">
    <source>
        <dbReference type="SAM" id="Coils"/>
    </source>
</evidence>
<accession>A0A2B4SII3</accession>
<evidence type="ECO:0000256" key="1">
    <source>
        <dbReference type="ARBA" id="ARBA00022670"/>
    </source>
</evidence>
<keyword evidence="3 5" id="KW-0720">Serine protease</keyword>
<dbReference type="SUPFAM" id="SSF50494">
    <property type="entry name" value="Trypsin-like serine proteases"/>
    <property type="match status" value="2"/>
</dbReference>
<feature type="domain" description="Peptidase S1" evidence="9">
    <location>
        <begin position="31"/>
        <end position="276"/>
    </location>
</feature>
<keyword evidence="1 5" id="KW-0645">Protease</keyword>
<keyword evidence="11" id="KW-1185">Reference proteome</keyword>
<feature type="region of interest" description="Disordered" evidence="7">
    <location>
        <begin position="505"/>
        <end position="540"/>
    </location>
</feature>
<dbReference type="Pfam" id="PF00089">
    <property type="entry name" value="Trypsin"/>
    <property type="match status" value="2"/>
</dbReference>
<dbReference type="PROSITE" id="PS00134">
    <property type="entry name" value="TRYPSIN_HIS"/>
    <property type="match status" value="1"/>
</dbReference>
<dbReference type="SUPFAM" id="SSF56672">
    <property type="entry name" value="DNA/RNA polymerases"/>
    <property type="match status" value="1"/>
</dbReference>
<evidence type="ECO:0000256" key="7">
    <source>
        <dbReference type="SAM" id="MobiDB-lite"/>
    </source>
</evidence>
<evidence type="ECO:0000259" key="9">
    <source>
        <dbReference type="PROSITE" id="PS50240"/>
    </source>
</evidence>
<dbReference type="InterPro" id="IPR041588">
    <property type="entry name" value="Integrase_H2C2"/>
</dbReference>
<dbReference type="PROSITE" id="PS00135">
    <property type="entry name" value="TRYPSIN_SER"/>
    <property type="match status" value="1"/>
</dbReference>
<dbReference type="CDD" id="cd00190">
    <property type="entry name" value="Tryp_SPc"/>
    <property type="match status" value="1"/>
</dbReference>
<sequence length="1254" mass="142859">MKFQLQVFVAALLVKLVLSQECGKRHFLSRVVGGEDAPRHSWPWQVSLRVLSLGGRLVHICGGSLIRDEWVVTAAHCVVDQDDIPRDPSFYTVIVGAHERLATTDVQQTIKVSALFSHEDFSMQHLKNDIALLHLSQPAKLSDKVNPVCLPVQESEISAGHRCYITGWGLTEGGGNVADTLQQAMLPVQSHERCSNEWGRLGVPIDKKSMICAGSGKPGQAGGSQGDSGGPYVCEENGKWVLRGAVSWGHRMCRTDLFNVFARISSFRDWIDAKLKGAHIRTRTTAVQQTFNLKKLFKHEGFSMSHLKKDIALLQLDGEVTLSDKVNLVCLPTKRSRILAVTECFITGHGGGIGRACKDSSKYCPVLAAQCSTNAYVRLRSGFVEGSKQCAHGERSERQEKCHVRKASSDGGDVIPLQLGRSLRLKMANTRSDLEGERAERARAMFKSQARYIGALTKLQRNIEKLMENCATLEDLKAKRKSYEEVWRKFKQRAMLVNNEFGEDLNCSPSKEKEKSKGRDVRNRPPHKFTKMATGARSDPTQRLARNELYKARLFCLFQPAWCLEVPVLRDERVCLSPNEDRRLNEQPDNDDSGQVFNEQFKDKLASQKEANLLLFSKVESEIRDKELHQQLERLWKTDFKNTEVETKVSASVEDKRALEIMERSLQQVNGHFEVALPRRHDPPYLPNNKIMVERSALLLKRRLMKDEDLLEKYRTTINDYIAKGHAQMVPEGELDTRSRPLWFLPHHPVTHPLKPEKVRVVYDCAEKFGQTSLNQQLLQGPDQTNQLVGALSRFRQNSIGIIADIEAMFHQVLVDPKNCDSLRFLWWPNGDLTKEMKEYRSECIRYRSTKEDKFVWEEEDKFVWEADKFVWEVMERMLQPGERCFKPKGFGEAKEVELHLFSDASRQGYAAVANLRLKDVTNQVHCGFVMGKARLAPIREISIPRLELTAAVISVRLAKNIREELDMKIDRVCYWSDSTSVLKCINESKRFHTFESNRLTVIRSGSKPSEWRYVRRDDNPADDGSKVAELQVAERKIFKRVQQVAFSEVIDVLSATKSCKDKKYPKKVLKKAVASICQLNPQPKEGLLRVGGRLVNAPFGDERKHPIILPYKHHVTDLIIKQCHENLGHMGQESVLSSLRETVWIVKGRSAVRRVLRRCLTCQRQRKACPGEQFMADLPEVRLVPEKPPFSYVDVDYFGPLEVKQGRSRVKRYGCLFTCLTARAVHIEIAHSLDTDSMINALRRFISVRGYPE</sequence>
<feature type="signal peptide" evidence="8">
    <location>
        <begin position="1"/>
        <end position="19"/>
    </location>
</feature>
<dbReference type="PANTHER" id="PTHR47331">
    <property type="entry name" value="PHD-TYPE DOMAIN-CONTAINING PROTEIN"/>
    <property type="match status" value="1"/>
</dbReference>
<dbReference type="SMART" id="SM00020">
    <property type="entry name" value="Tryp_SPc"/>
    <property type="match status" value="1"/>
</dbReference>
<evidence type="ECO:0000256" key="4">
    <source>
        <dbReference type="ARBA" id="ARBA00023157"/>
    </source>
</evidence>